<protein>
    <submittedName>
        <fullName evidence="2">Uncharacterized protein</fullName>
    </submittedName>
</protein>
<proteinExistence type="predicted"/>
<evidence type="ECO:0000256" key="1">
    <source>
        <dbReference type="SAM" id="MobiDB-lite"/>
    </source>
</evidence>
<dbReference type="RefSeq" id="WP_336558370.1">
    <property type="nucleotide sequence ID" value="NZ_JBBAYL010000008.1"/>
</dbReference>
<sequence length="84" mass="9437">MAELVQLTDEQREQMLQRIVTVTAEIRKIAEAVAPAVIAAVTELNKAMQALREAGLLDDDYKPIRPADRPAWQSPYGPPPRRTR</sequence>
<dbReference type="EMBL" id="JBBAYM010000017">
    <property type="protein sequence ID" value="MEI5612480.1"/>
    <property type="molecule type" value="Genomic_DNA"/>
</dbReference>
<evidence type="ECO:0000313" key="3">
    <source>
        <dbReference type="Proteomes" id="UP001365781"/>
    </source>
</evidence>
<evidence type="ECO:0000313" key="2">
    <source>
        <dbReference type="EMBL" id="MEI5612480.1"/>
    </source>
</evidence>
<comment type="caution">
    <text evidence="2">The sequence shown here is derived from an EMBL/GenBank/DDBJ whole genome shotgun (WGS) entry which is preliminary data.</text>
</comment>
<keyword evidence="3" id="KW-1185">Reference proteome</keyword>
<dbReference type="Proteomes" id="UP001365781">
    <property type="component" value="Unassembled WGS sequence"/>
</dbReference>
<feature type="region of interest" description="Disordered" evidence="1">
    <location>
        <begin position="59"/>
        <end position="84"/>
    </location>
</feature>
<name>A0ABU8GH12_9ACTN</name>
<organism evidence="2 3">
    <name type="scientific">Streptomyces brasiliscabiei</name>
    <dbReference type="NCBI Taxonomy" id="2736302"/>
    <lineage>
        <taxon>Bacteria</taxon>
        <taxon>Bacillati</taxon>
        <taxon>Actinomycetota</taxon>
        <taxon>Actinomycetes</taxon>
        <taxon>Kitasatosporales</taxon>
        <taxon>Streptomycetaceae</taxon>
        <taxon>Streptomyces</taxon>
    </lineage>
</organism>
<gene>
    <name evidence="2" type="ORF">WB403_25310</name>
</gene>
<accession>A0ABU8GH12</accession>
<reference evidence="2 3" key="1">
    <citation type="submission" date="2024-03" db="EMBL/GenBank/DDBJ databases">
        <title>First Report of Pectobacterium brasiliscabiei causing potato scab in china.</title>
        <authorList>
            <person name="Handique U."/>
        </authorList>
    </citation>
    <scope>NUCLEOTIDE SEQUENCE [LARGE SCALE GENOMIC DNA]</scope>
    <source>
        <strain evidence="2 3">ZRIMU1503</strain>
    </source>
</reference>
<feature type="compositionally biased region" description="Basic and acidic residues" evidence="1">
    <location>
        <begin position="59"/>
        <end position="68"/>
    </location>
</feature>